<dbReference type="EMBL" id="BAABDF010000005">
    <property type="protein sequence ID" value="GAA3862674.1"/>
    <property type="molecule type" value="Genomic_DNA"/>
</dbReference>
<dbReference type="Gene3D" id="3.30.420.300">
    <property type="entry name" value="2-keto-3-deoxy-galactonokinase, substrate binding domain"/>
    <property type="match status" value="1"/>
</dbReference>
<dbReference type="InterPro" id="IPR042257">
    <property type="entry name" value="DGOK_C"/>
</dbReference>
<dbReference type="Proteomes" id="UP001399917">
    <property type="component" value="Unassembled WGS sequence"/>
</dbReference>
<dbReference type="InterPro" id="IPR007729">
    <property type="entry name" value="DGOK"/>
</dbReference>
<gene>
    <name evidence="1" type="ORF">GCM10022404_11550</name>
</gene>
<evidence type="ECO:0000313" key="1">
    <source>
        <dbReference type="EMBL" id="GAA3862674.1"/>
    </source>
</evidence>
<reference evidence="2" key="1">
    <citation type="journal article" date="2019" name="Int. J. Syst. Evol. Microbiol.">
        <title>The Global Catalogue of Microorganisms (GCM) 10K type strain sequencing project: providing services to taxonomists for standard genome sequencing and annotation.</title>
        <authorList>
            <consortium name="The Broad Institute Genomics Platform"/>
            <consortium name="The Broad Institute Genome Sequencing Center for Infectious Disease"/>
            <person name="Wu L."/>
            <person name="Ma J."/>
        </authorList>
    </citation>
    <scope>NUCLEOTIDE SEQUENCE [LARGE SCALE GENOMIC DNA]</scope>
    <source>
        <strain evidence="2">JCM 17190</strain>
    </source>
</reference>
<comment type="caution">
    <text evidence="1">The sequence shown here is derived from an EMBL/GenBank/DDBJ whole genome shotgun (WGS) entry which is preliminary data.</text>
</comment>
<organism evidence="1 2">
    <name type="scientific">Celeribacter arenosi</name>
    <dbReference type="NCBI Taxonomy" id="792649"/>
    <lineage>
        <taxon>Bacteria</taxon>
        <taxon>Pseudomonadati</taxon>
        <taxon>Pseudomonadota</taxon>
        <taxon>Alphaproteobacteria</taxon>
        <taxon>Rhodobacterales</taxon>
        <taxon>Roseobacteraceae</taxon>
        <taxon>Celeribacter</taxon>
    </lineage>
</organism>
<keyword evidence="2" id="KW-1185">Reference proteome</keyword>
<dbReference type="RefSeq" id="WP_344844836.1">
    <property type="nucleotide sequence ID" value="NZ_BAABDF010000005.1"/>
</dbReference>
<sequence>MKTEWIAVDWGTTALRAWAMVGGAVVDLRHSDRGMGRLQPSEFEAALLDLVSDWLGAEATPVVACGMVGSRQGWVEAPYSRVPCKPLTTTVTAPTTDPRLRVDVISGLAQDTPPDVMRGEETQIAGFLALNPSFDGILCLPGTHTKWVHMSAGEVVSFRTVMSGEVFAAISTQTVLRHSLDTQEMDREAFDAALSETMTRPETFARDLFGLRAADLLTQAPPQVARARLSGGLIGLELAATKPYWLGQPVAIIGAPALSALYERSLRAQGVICEQADADEVTRAGLHAAYLRIQGIAS</sequence>
<proteinExistence type="predicted"/>
<evidence type="ECO:0000313" key="2">
    <source>
        <dbReference type="Proteomes" id="UP001399917"/>
    </source>
</evidence>
<dbReference type="InterPro" id="IPR042258">
    <property type="entry name" value="DGOK_N"/>
</dbReference>
<protein>
    <submittedName>
        <fullName evidence="1">2-dehydro-3-deoxygalactonokinase</fullName>
    </submittedName>
</protein>
<dbReference type="Pfam" id="PF05035">
    <property type="entry name" value="DGOK"/>
    <property type="match status" value="1"/>
</dbReference>
<dbReference type="Gene3D" id="3.30.420.310">
    <property type="entry name" value="2-keto-3-deoxy-galactonokinase, C-terminal domain"/>
    <property type="match status" value="1"/>
</dbReference>
<name>A0ABP7K1E1_9RHOB</name>
<accession>A0ABP7K1E1</accession>